<dbReference type="Pfam" id="PF12833">
    <property type="entry name" value="HTH_18"/>
    <property type="match status" value="1"/>
</dbReference>
<dbReference type="Proteomes" id="UP000092544">
    <property type="component" value="Unassembled WGS sequence"/>
</dbReference>
<dbReference type="PANTHER" id="PTHR11019:SF199">
    <property type="entry name" value="HTH-TYPE TRANSCRIPTIONAL REGULATOR NIMR"/>
    <property type="match status" value="1"/>
</dbReference>
<evidence type="ECO:0000313" key="7">
    <source>
        <dbReference type="EMBL" id="SBS24802.1"/>
    </source>
</evidence>
<keyword evidence="2" id="KW-0805">Transcription regulation</keyword>
<dbReference type="GO" id="GO:0003700">
    <property type="term" value="F:DNA-binding transcription factor activity"/>
    <property type="evidence" value="ECO:0007669"/>
    <property type="project" value="InterPro"/>
</dbReference>
<evidence type="ECO:0000256" key="4">
    <source>
        <dbReference type="ARBA" id="ARBA00023159"/>
    </source>
</evidence>
<dbReference type="GO" id="GO:0043565">
    <property type="term" value="F:sequence-specific DNA binding"/>
    <property type="evidence" value="ECO:0007669"/>
    <property type="project" value="InterPro"/>
</dbReference>
<proteinExistence type="predicted"/>
<accession>A0A1A8SZB4</accession>
<keyword evidence="4" id="KW-0010">Activator</keyword>
<dbReference type="Gene3D" id="1.10.10.60">
    <property type="entry name" value="Homeodomain-like"/>
    <property type="match status" value="2"/>
</dbReference>
<dbReference type="InterPro" id="IPR018060">
    <property type="entry name" value="HTH_AraC"/>
</dbReference>
<keyword evidence="8" id="KW-1185">Reference proteome</keyword>
<dbReference type="SMART" id="SM00342">
    <property type="entry name" value="HTH_ARAC"/>
    <property type="match status" value="1"/>
</dbReference>
<dbReference type="InterPro" id="IPR011051">
    <property type="entry name" value="RmlC_Cupin_sf"/>
</dbReference>
<protein>
    <submittedName>
        <fullName evidence="7">HTH-type transcriptional repressor of iron proteins A</fullName>
    </submittedName>
</protein>
<dbReference type="AlphaFoldDB" id="A0A1A8SZB4"/>
<dbReference type="STRING" id="1792290.MSP8886_00087"/>
<keyword evidence="3" id="KW-0238">DNA-binding</keyword>
<dbReference type="InterPro" id="IPR020449">
    <property type="entry name" value="Tscrpt_reg_AraC-type_HTH"/>
</dbReference>
<sequence>MAIIWVTLLAELRRLDNKLRNTDKTIFESFTDLSFADHYPHRVLVLRSQSVPHREETPWHQHQKAQLVLPLTGVVTSFIEDKMWLVPPRCAVWIPSNVMHRNQISPHADVCMLYVDSTDLALPGVACTLTVTPLVRELILHLYRQQDDDKTNPATDRLIDVLLDQLIQLEREEFDFPIPDEPILNRLALELIARPSEKRTLGEWASDFAMSERTLARMIKRHVQLTFGQWRSQLHIVLALQKLATNMPIQTLSEELGYDSVSAFITFFKKALGKSPRQYRIDRWGRE</sequence>
<dbReference type="Gene3D" id="2.60.120.10">
    <property type="entry name" value="Jelly Rolls"/>
    <property type="match status" value="1"/>
</dbReference>
<dbReference type="InterPro" id="IPR009057">
    <property type="entry name" value="Homeodomain-like_sf"/>
</dbReference>
<keyword evidence="5" id="KW-0804">Transcription</keyword>
<evidence type="ECO:0000256" key="3">
    <source>
        <dbReference type="ARBA" id="ARBA00023125"/>
    </source>
</evidence>
<organism evidence="7 8">
    <name type="scientific">Marinomonas spartinae</name>
    <dbReference type="NCBI Taxonomy" id="1792290"/>
    <lineage>
        <taxon>Bacteria</taxon>
        <taxon>Pseudomonadati</taxon>
        <taxon>Pseudomonadota</taxon>
        <taxon>Gammaproteobacteria</taxon>
        <taxon>Oceanospirillales</taxon>
        <taxon>Oceanospirillaceae</taxon>
        <taxon>Marinomonas</taxon>
    </lineage>
</organism>
<name>A0A1A8SZB4_9GAMM</name>
<gene>
    <name evidence="7" type="primary">ripA_1</name>
    <name evidence="7" type="ORF">MSP8886_00087</name>
</gene>
<evidence type="ECO:0000256" key="2">
    <source>
        <dbReference type="ARBA" id="ARBA00023015"/>
    </source>
</evidence>
<dbReference type="SUPFAM" id="SSF51182">
    <property type="entry name" value="RmlC-like cupins"/>
    <property type="match status" value="1"/>
</dbReference>
<dbReference type="SUPFAM" id="SSF46689">
    <property type="entry name" value="Homeodomain-like"/>
    <property type="match status" value="1"/>
</dbReference>
<dbReference type="Pfam" id="PF02311">
    <property type="entry name" value="AraC_binding"/>
    <property type="match status" value="1"/>
</dbReference>
<dbReference type="RefSeq" id="WP_245658995.1">
    <property type="nucleotide sequence ID" value="NZ_FLOB01000001.1"/>
</dbReference>
<dbReference type="PROSITE" id="PS01124">
    <property type="entry name" value="HTH_ARAC_FAMILY_2"/>
    <property type="match status" value="1"/>
</dbReference>
<evidence type="ECO:0000256" key="5">
    <source>
        <dbReference type="ARBA" id="ARBA00023163"/>
    </source>
</evidence>
<reference evidence="7 8" key="1">
    <citation type="submission" date="2016-06" db="EMBL/GenBank/DDBJ databases">
        <authorList>
            <person name="Kjaerup R.B."/>
            <person name="Dalgaard T.S."/>
            <person name="Juul-Madsen H.R."/>
        </authorList>
    </citation>
    <scope>NUCLEOTIDE SEQUENCE [LARGE SCALE GENOMIC DNA]</scope>
    <source>
        <strain evidence="7 8">CECT 8886</strain>
    </source>
</reference>
<feature type="domain" description="HTH araC/xylS-type" evidence="6">
    <location>
        <begin position="185"/>
        <end position="282"/>
    </location>
</feature>
<evidence type="ECO:0000259" key="6">
    <source>
        <dbReference type="PROSITE" id="PS01124"/>
    </source>
</evidence>
<evidence type="ECO:0000256" key="1">
    <source>
        <dbReference type="ARBA" id="ARBA00022491"/>
    </source>
</evidence>
<dbReference type="InterPro" id="IPR014710">
    <property type="entry name" value="RmlC-like_jellyroll"/>
</dbReference>
<dbReference type="EMBL" id="FLOB01000001">
    <property type="protein sequence ID" value="SBS24802.1"/>
    <property type="molecule type" value="Genomic_DNA"/>
</dbReference>
<evidence type="ECO:0000313" key="8">
    <source>
        <dbReference type="Proteomes" id="UP000092544"/>
    </source>
</evidence>
<dbReference type="InterPro" id="IPR003313">
    <property type="entry name" value="AraC-bd"/>
</dbReference>
<dbReference type="FunFam" id="1.10.10.60:FF:000132">
    <property type="entry name" value="AraC family transcriptional regulator"/>
    <property type="match status" value="1"/>
</dbReference>
<dbReference type="PANTHER" id="PTHR11019">
    <property type="entry name" value="HTH-TYPE TRANSCRIPTIONAL REGULATOR NIMR"/>
    <property type="match status" value="1"/>
</dbReference>
<dbReference type="CDD" id="cd06124">
    <property type="entry name" value="cupin_NimR-like_N"/>
    <property type="match status" value="1"/>
</dbReference>
<keyword evidence="1" id="KW-0678">Repressor</keyword>
<dbReference type="PRINTS" id="PR00032">
    <property type="entry name" value="HTHARAC"/>
</dbReference>